<evidence type="ECO:0000313" key="3">
    <source>
        <dbReference type="Proteomes" id="UP000605148"/>
    </source>
</evidence>
<accession>A0A916TF19</accession>
<dbReference type="AlphaFoldDB" id="A0A916TF19"/>
<reference evidence="2" key="1">
    <citation type="journal article" date="2014" name="Int. J. Syst. Evol. Microbiol.">
        <title>Complete genome sequence of Corynebacterium casei LMG S-19264T (=DSM 44701T), isolated from a smear-ripened cheese.</title>
        <authorList>
            <consortium name="US DOE Joint Genome Institute (JGI-PGF)"/>
            <person name="Walter F."/>
            <person name="Albersmeier A."/>
            <person name="Kalinowski J."/>
            <person name="Ruckert C."/>
        </authorList>
    </citation>
    <scope>NUCLEOTIDE SEQUENCE</scope>
    <source>
        <strain evidence="2">CGMCC 1.12426</strain>
    </source>
</reference>
<keyword evidence="3" id="KW-1185">Reference proteome</keyword>
<organism evidence="2 3">
    <name type="scientific">Roseibium aquae</name>
    <dbReference type="NCBI Taxonomy" id="1323746"/>
    <lineage>
        <taxon>Bacteria</taxon>
        <taxon>Pseudomonadati</taxon>
        <taxon>Pseudomonadota</taxon>
        <taxon>Alphaproteobacteria</taxon>
        <taxon>Hyphomicrobiales</taxon>
        <taxon>Stappiaceae</taxon>
        <taxon>Roseibium</taxon>
    </lineage>
</organism>
<feature type="domain" description="BPL/LPL catalytic" evidence="1">
    <location>
        <begin position="18"/>
        <end position="201"/>
    </location>
</feature>
<comment type="caution">
    <text evidence="2">The sequence shown here is derived from an EMBL/GenBank/DDBJ whole genome shotgun (WGS) entry which is preliminary data.</text>
</comment>
<protein>
    <recommendedName>
        <fullName evidence="1">BPL/LPL catalytic domain-containing protein</fullName>
    </recommendedName>
</protein>
<dbReference type="InterPro" id="IPR004143">
    <property type="entry name" value="BPL_LPL_catalytic"/>
</dbReference>
<dbReference type="Pfam" id="PF16917">
    <property type="entry name" value="BPL_LplA_LipB_2"/>
    <property type="match status" value="1"/>
</dbReference>
<evidence type="ECO:0000313" key="2">
    <source>
        <dbReference type="EMBL" id="GGB42023.1"/>
    </source>
</evidence>
<dbReference type="EMBL" id="BMFA01000003">
    <property type="protein sequence ID" value="GGB42023.1"/>
    <property type="molecule type" value="Genomic_DNA"/>
</dbReference>
<dbReference type="InterPro" id="IPR045864">
    <property type="entry name" value="aa-tRNA-synth_II/BPL/LPL"/>
</dbReference>
<dbReference type="SUPFAM" id="SSF55681">
    <property type="entry name" value="Class II aaRS and biotin synthetases"/>
    <property type="match status" value="1"/>
</dbReference>
<name>A0A916TF19_9HYPH</name>
<evidence type="ECO:0000259" key="1">
    <source>
        <dbReference type="Pfam" id="PF16917"/>
    </source>
</evidence>
<gene>
    <name evidence="2" type="ORF">GCM10011316_12480</name>
</gene>
<dbReference type="Gene3D" id="3.30.930.10">
    <property type="entry name" value="Bira Bifunctional Protein, Domain 2"/>
    <property type="match status" value="1"/>
</dbReference>
<proteinExistence type="predicted"/>
<dbReference type="Proteomes" id="UP000605148">
    <property type="component" value="Unassembled WGS sequence"/>
</dbReference>
<reference evidence="2" key="2">
    <citation type="submission" date="2020-09" db="EMBL/GenBank/DDBJ databases">
        <authorList>
            <person name="Sun Q."/>
            <person name="Zhou Y."/>
        </authorList>
    </citation>
    <scope>NUCLEOTIDE SEQUENCE</scope>
    <source>
        <strain evidence="2">CGMCC 1.12426</strain>
    </source>
</reference>
<sequence>MTIQGRMTEPLPDLKLDLPPLLTGRPVVPPDTVQTAARRALDGGGAEAGHLFWSCDPDQVGLALVLEPEVGPDRAQEMLFALMVSCGDAIGSVGPPELAFTWTWPDRFRANGASVGRAFLEISPDLDGDGAPLWLIAGLDLRLRPYPEIDPGDFPDRTSLWDEGAADLGAPQVIEAWSRHMLSWINRWEGDGFKPVHDAWLFRCNGFQKDVRLAGMPNQDGEQGRMLGLDETGNCLLAPAQAQRAPATRVVLVRDALACGANVVPIDDVKGD</sequence>